<dbReference type="Gene3D" id="3.40.630.30">
    <property type="match status" value="1"/>
</dbReference>
<dbReference type="GO" id="GO:0016747">
    <property type="term" value="F:acyltransferase activity, transferring groups other than amino-acyl groups"/>
    <property type="evidence" value="ECO:0007669"/>
    <property type="project" value="InterPro"/>
</dbReference>
<dbReference type="Proteomes" id="UP000422989">
    <property type="component" value="Chromosome"/>
</dbReference>
<dbReference type="KEGG" id="moj:D7D94_12250"/>
<dbReference type="SUPFAM" id="SSF55729">
    <property type="entry name" value="Acyl-CoA N-acyltransferases (Nat)"/>
    <property type="match status" value="1"/>
</dbReference>
<keyword evidence="2" id="KW-0808">Transferase</keyword>
<dbReference type="CDD" id="cd04301">
    <property type="entry name" value="NAT_SF"/>
    <property type="match status" value="1"/>
</dbReference>
<protein>
    <submittedName>
        <fullName evidence="2">GNAT family N-acetyltransferase</fullName>
    </submittedName>
</protein>
<reference evidence="2 3" key="1">
    <citation type="submission" date="2018-09" db="EMBL/GenBank/DDBJ databases">
        <title>Whole genome sequencing of Microbacterium oryzae strain MB-10T.</title>
        <authorList>
            <person name="Das S.K."/>
        </authorList>
    </citation>
    <scope>NUCLEOTIDE SEQUENCE [LARGE SCALE GENOMIC DNA]</scope>
    <source>
        <strain evidence="2 3">MB-10</strain>
    </source>
</reference>
<evidence type="ECO:0000259" key="1">
    <source>
        <dbReference type="PROSITE" id="PS51186"/>
    </source>
</evidence>
<feature type="domain" description="N-acetyltransferase" evidence="1">
    <location>
        <begin position="9"/>
        <end position="168"/>
    </location>
</feature>
<dbReference type="InterPro" id="IPR000182">
    <property type="entry name" value="GNAT_dom"/>
</dbReference>
<dbReference type="AlphaFoldDB" id="A0A6I6E7G8"/>
<organism evidence="2 3">
    <name type="scientific">Microbacterium oryzae</name>
    <dbReference type="NCBI Taxonomy" id="743009"/>
    <lineage>
        <taxon>Bacteria</taxon>
        <taxon>Bacillati</taxon>
        <taxon>Actinomycetota</taxon>
        <taxon>Actinomycetes</taxon>
        <taxon>Micrococcales</taxon>
        <taxon>Microbacteriaceae</taxon>
        <taxon>Microbacterium</taxon>
    </lineage>
</organism>
<proteinExistence type="predicted"/>
<dbReference type="InterPro" id="IPR016181">
    <property type="entry name" value="Acyl_CoA_acyltransferase"/>
</dbReference>
<dbReference type="PROSITE" id="PS51186">
    <property type="entry name" value="GNAT"/>
    <property type="match status" value="1"/>
</dbReference>
<evidence type="ECO:0000313" key="2">
    <source>
        <dbReference type="EMBL" id="QGU28360.1"/>
    </source>
</evidence>
<name>A0A6I6E7G8_9MICO</name>
<sequence length="168" mass="19250">MSPHTHTEVLIRPVRDVDVEALGRVHAKVWHETYDQLISTATLENVSPRRLAELWTHYTALGPEYRMAAALVDGEIIGFAGSGPARDADAPAPRELYFVYLLDSWHRKGIGRALFDAVVEPDEPLYLWLAERYPGARDFYEKRNLRLDGARREEPFLGETLTEVRYSR</sequence>
<accession>A0A6I6E7G8</accession>
<dbReference type="RefSeq" id="WP_156242897.1">
    <property type="nucleotide sequence ID" value="NZ_BAAAZL010000004.1"/>
</dbReference>
<gene>
    <name evidence="2" type="ORF">D7D94_12250</name>
</gene>
<keyword evidence="3" id="KW-1185">Reference proteome</keyword>
<evidence type="ECO:0000313" key="3">
    <source>
        <dbReference type="Proteomes" id="UP000422989"/>
    </source>
</evidence>
<dbReference type="EMBL" id="CP032550">
    <property type="protein sequence ID" value="QGU28360.1"/>
    <property type="molecule type" value="Genomic_DNA"/>
</dbReference>
<dbReference type="Pfam" id="PF00583">
    <property type="entry name" value="Acetyltransf_1"/>
    <property type="match status" value="1"/>
</dbReference>
<dbReference type="OrthoDB" id="5243635at2"/>